<name>A0A2P8DY28_9ACTN</name>
<dbReference type="Proteomes" id="UP000243528">
    <property type="component" value="Unassembled WGS sequence"/>
</dbReference>
<reference evidence="2 3" key="1">
    <citation type="submission" date="2018-03" db="EMBL/GenBank/DDBJ databases">
        <title>Genomic Encyclopedia of Archaeal and Bacterial Type Strains, Phase II (KMG-II): from individual species to whole genera.</title>
        <authorList>
            <person name="Goeker M."/>
        </authorList>
    </citation>
    <scope>NUCLEOTIDE SEQUENCE [LARGE SCALE GENOMIC DNA]</scope>
    <source>
        <strain evidence="2 3">DSM 45211</strain>
    </source>
</reference>
<accession>A0A2P8DY28</accession>
<organism evidence="2 3">
    <name type="scientific">Haloactinopolyspora alba</name>
    <dbReference type="NCBI Taxonomy" id="648780"/>
    <lineage>
        <taxon>Bacteria</taxon>
        <taxon>Bacillati</taxon>
        <taxon>Actinomycetota</taxon>
        <taxon>Actinomycetes</taxon>
        <taxon>Jiangellales</taxon>
        <taxon>Jiangellaceae</taxon>
        <taxon>Haloactinopolyspora</taxon>
    </lineage>
</organism>
<evidence type="ECO:0000313" key="2">
    <source>
        <dbReference type="EMBL" id="PSL02135.1"/>
    </source>
</evidence>
<keyword evidence="3" id="KW-1185">Reference proteome</keyword>
<dbReference type="AlphaFoldDB" id="A0A2P8DY28"/>
<evidence type="ECO:0000313" key="3">
    <source>
        <dbReference type="Proteomes" id="UP000243528"/>
    </source>
</evidence>
<feature type="region of interest" description="Disordered" evidence="1">
    <location>
        <begin position="1"/>
        <end position="21"/>
    </location>
</feature>
<protein>
    <submittedName>
        <fullName evidence="2">Uncharacterized protein</fullName>
    </submittedName>
</protein>
<gene>
    <name evidence="2" type="ORF">CLV30_11190</name>
</gene>
<proteinExistence type="predicted"/>
<comment type="caution">
    <text evidence="2">The sequence shown here is derived from an EMBL/GenBank/DDBJ whole genome shotgun (WGS) entry which is preliminary data.</text>
</comment>
<evidence type="ECO:0000256" key="1">
    <source>
        <dbReference type="SAM" id="MobiDB-lite"/>
    </source>
</evidence>
<sequence length="40" mass="4119">MAGTGSIRSLKGMVEPRDEPVSLAEMEQAIGEGAVEGVDT</sequence>
<dbReference type="EMBL" id="PYGE01000011">
    <property type="protein sequence ID" value="PSL02135.1"/>
    <property type="molecule type" value="Genomic_DNA"/>
</dbReference>